<protein>
    <submittedName>
        <fullName evidence="9">Uncharacterized protein</fullName>
    </submittedName>
</protein>
<evidence type="ECO:0000256" key="5">
    <source>
        <dbReference type="ARBA" id="ARBA00023157"/>
    </source>
</evidence>
<feature type="non-terminal residue" evidence="9">
    <location>
        <position position="1038"/>
    </location>
</feature>
<feature type="transmembrane region" description="Helical" evidence="6">
    <location>
        <begin position="873"/>
        <end position="892"/>
    </location>
</feature>
<dbReference type="PROSITE" id="PS50261">
    <property type="entry name" value="G_PROTEIN_RECEP_F2_4"/>
    <property type="match status" value="1"/>
</dbReference>
<dbReference type="Pfam" id="PF00002">
    <property type="entry name" value="7tm_2"/>
    <property type="match status" value="1"/>
</dbReference>
<dbReference type="EMBL" id="CALNXK010000119">
    <property type="protein sequence ID" value="CAH3161127.1"/>
    <property type="molecule type" value="Genomic_DNA"/>
</dbReference>
<evidence type="ECO:0000256" key="6">
    <source>
        <dbReference type="SAM" id="Phobius"/>
    </source>
</evidence>
<dbReference type="InterPro" id="IPR000203">
    <property type="entry name" value="GPS"/>
</dbReference>
<evidence type="ECO:0000313" key="10">
    <source>
        <dbReference type="Proteomes" id="UP001159405"/>
    </source>
</evidence>
<keyword evidence="5" id="KW-1015">Disulfide bond</keyword>
<keyword evidence="3 6" id="KW-1133">Transmembrane helix</keyword>
<dbReference type="InterPro" id="IPR017981">
    <property type="entry name" value="GPCR_2-like_7TM"/>
</dbReference>
<dbReference type="Proteomes" id="UP001159405">
    <property type="component" value="Unassembled WGS sequence"/>
</dbReference>
<accession>A0ABN8QCR8</accession>
<feature type="non-terminal residue" evidence="9">
    <location>
        <position position="1"/>
    </location>
</feature>
<feature type="transmembrane region" description="Helical" evidence="6">
    <location>
        <begin position="804"/>
        <end position="822"/>
    </location>
</feature>
<feature type="transmembrane region" description="Helical" evidence="6">
    <location>
        <begin position="985"/>
        <end position="1008"/>
    </location>
</feature>
<dbReference type="InterPro" id="IPR046338">
    <property type="entry name" value="GAIN_dom_sf"/>
</dbReference>
<dbReference type="PRINTS" id="PR00249">
    <property type="entry name" value="GPCRSECRETIN"/>
</dbReference>
<dbReference type="SUPFAM" id="SSF81321">
    <property type="entry name" value="Family A G protein-coupled receptor-like"/>
    <property type="match status" value="1"/>
</dbReference>
<feature type="transmembrane region" description="Helical" evidence="6">
    <location>
        <begin position="828"/>
        <end position="852"/>
    </location>
</feature>
<reference evidence="9 10" key="1">
    <citation type="submission" date="2022-05" db="EMBL/GenBank/DDBJ databases">
        <authorList>
            <consortium name="Genoscope - CEA"/>
            <person name="William W."/>
        </authorList>
    </citation>
    <scope>NUCLEOTIDE SEQUENCE [LARGE SCALE GENOMIC DNA]</scope>
</reference>
<dbReference type="Gene3D" id="1.20.1070.10">
    <property type="entry name" value="Rhodopsin 7-helix transmembrane proteins"/>
    <property type="match status" value="1"/>
</dbReference>
<dbReference type="SMART" id="SM00303">
    <property type="entry name" value="GPS"/>
    <property type="match status" value="1"/>
</dbReference>
<feature type="transmembrane region" description="Helical" evidence="6">
    <location>
        <begin position="770"/>
        <end position="792"/>
    </location>
</feature>
<dbReference type="PANTHER" id="PTHR12011">
    <property type="entry name" value="ADHESION G-PROTEIN COUPLED RECEPTOR"/>
    <property type="match status" value="1"/>
</dbReference>
<keyword evidence="10" id="KW-1185">Reference proteome</keyword>
<dbReference type="Pfam" id="PF01825">
    <property type="entry name" value="GPS"/>
    <property type="match status" value="1"/>
</dbReference>
<comment type="caution">
    <text evidence="9">The sequence shown here is derived from an EMBL/GenBank/DDBJ whole genome shotgun (WGS) entry which is preliminary data.</text>
</comment>
<feature type="transmembrane region" description="Helical" evidence="6">
    <location>
        <begin position="912"/>
        <end position="939"/>
    </location>
</feature>
<keyword evidence="2 6" id="KW-0812">Transmembrane</keyword>
<evidence type="ECO:0000256" key="3">
    <source>
        <dbReference type="ARBA" id="ARBA00022989"/>
    </source>
</evidence>
<dbReference type="PROSITE" id="PS50221">
    <property type="entry name" value="GAIN_B"/>
    <property type="match status" value="1"/>
</dbReference>
<comment type="subcellular location">
    <subcellularLocation>
        <location evidence="1">Membrane</location>
        <topology evidence="1">Multi-pass membrane protein</topology>
    </subcellularLocation>
</comment>
<evidence type="ECO:0000256" key="4">
    <source>
        <dbReference type="ARBA" id="ARBA00023136"/>
    </source>
</evidence>
<sequence>YFLIEIVNSLPNFKCNIELSFCTIIFLNSAEKFEYSPEFESVIIDTGNETRKPQIQIVTTGTNNLIKTYQGCSTKHQYTDDMGLQWTYQVARFKFVNTVKIGNPVYIGGTEALSLEGENIVVNEKGSFEVDINSSTSLQLASFVGGFVPKIGYSAPPYNGPGRGIYSNLVAGGAGHGGQGGGDNVLASSYGAVDINQYLGGSTGGFTGPNLPGIGGPAMELKAVGALKIGGRIIADAHSLTDQLNQHDLIAGSSGGLVRLLAQKVNISQSASISLKGLKGLCGRSPCQACGGSGGIFQVLSHSGYIAPNTVSLNAGSKSDGCKTHAENGFLYISGIKQGNVTSFPLSEFYWEQSSSSIKVTPSSSGIIAKKSTSKDSFLASDEAMSTYSTVPILYSPSTHYPCVTMSSGNPSVTSTLVCEGETTLPFHKLTIIRFTSNLERRPCSFCVKTFSVPHPEKGKDRIQDLLRLHDEIKTYKDIMDDISNHVMISKYIRLFNELIEAGNLTADAINISISLVEELTELIMLEMEVSNQLSTLVTTVDEILNENDAAAWRTSGMIMNLVEAVEKTLSLALNFSSSINQSLLWDRRNFDILTSIEYILLDKRNITIPNSKDQDIFTGFITFQPSNGGIETPKTSKGCFIVGIVVFNNLTTHFTKKHQPSNNRKDDGQLFLNSEIISVIASYDGKPVQRLKKDALLTFEKKTSDGKEPLCVFWKPVPGEREWSSEGLSLITTNKQQIICSTNHLTSFSVLMRWTDVKVSPGDKYALDVITYIGSGVSLVALACAIIIFLCLGRSLSAIRYRIHLNLCIALAVAQVVFLSGIEASSSRWICTTVAVLLHYLYTASFTWMCAEGLHLYFKIVTAFNLHRIKMIYYVILGWGFPVVVVGISATTRIKGYGATDVCWLSLKKGFIWSFIGPVMGIIAFNLLILGLIIKTLVSLSNVAESDPRENRARSGVKAALMLMPLLGTTWVLGLLSVNSDTVVFQYLFAIVNSLQGLFIFTCHCVGNSEVRMALTKLKNRHSTKIAFSREVGLQSI</sequence>
<proteinExistence type="predicted"/>
<dbReference type="InterPro" id="IPR000832">
    <property type="entry name" value="GPCR_2_secretin-like"/>
</dbReference>
<evidence type="ECO:0000313" key="9">
    <source>
        <dbReference type="EMBL" id="CAH3161127.1"/>
    </source>
</evidence>
<evidence type="ECO:0000259" key="7">
    <source>
        <dbReference type="PROSITE" id="PS50221"/>
    </source>
</evidence>
<gene>
    <name evidence="9" type="ORF">PLOB_00004327</name>
</gene>
<feature type="domain" description="G-protein coupled receptors family 2 profile 2" evidence="8">
    <location>
        <begin position="768"/>
        <end position="1009"/>
    </location>
</feature>
<feature type="domain" description="GAIN-B" evidence="7">
    <location>
        <begin position="596"/>
        <end position="759"/>
    </location>
</feature>
<feature type="transmembrane region" description="Helical" evidence="6">
    <location>
        <begin position="960"/>
        <end position="979"/>
    </location>
</feature>
<evidence type="ECO:0000259" key="8">
    <source>
        <dbReference type="PROSITE" id="PS50261"/>
    </source>
</evidence>
<dbReference type="Gene3D" id="2.60.220.50">
    <property type="match status" value="1"/>
</dbReference>
<organism evidence="9 10">
    <name type="scientific">Porites lobata</name>
    <dbReference type="NCBI Taxonomy" id="104759"/>
    <lineage>
        <taxon>Eukaryota</taxon>
        <taxon>Metazoa</taxon>
        <taxon>Cnidaria</taxon>
        <taxon>Anthozoa</taxon>
        <taxon>Hexacorallia</taxon>
        <taxon>Scleractinia</taxon>
        <taxon>Fungiina</taxon>
        <taxon>Poritidae</taxon>
        <taxon>Porites</taxon>
    </lineage>
</organism>
<name>A0ABN8QCR8_9CNID</name>
<evidence type="ECO:0000256" key="2">
    <source>
        <dbReference type="ARBA" id="ARBA00022692"/>
    </source>
</evidence>
<dbReference type="PANTHER" id="PTHR12011:SF347">
    <property type="entry name" value="FI21270P1-RELATED"/>
    <property type="match status" value="1"/>
</dbReference>
<dbReference type="InterPro" id="IPR057244">
    <property type="entry name" value="GAIN_B"/>
</dbReference>
<keyword evidence="4 6" id="KW-0472">Membrane</keyword>
<evidence type="ECO:0000256" key="1">
    <source>
        <dbReference type="ARBA" id="ARBA00004141"/>
    </source>
</evidence>